<evidence type="ECO:0000256" key="1">
    <source>
        <dbReference type="SAM" id="MobiDB-lite"/>
    </source>
</evidence>
<dbReference type="EMBL" id="QSFP01000026">
    <property type="protein sequence ID" value="RHA64828.1"/>
    <property type="molecule type" value="Genomic_DNA"/>
</dbReference>
<gene>
    <name evidence="2" type="ORF">DW927_16495</name>
</gene>
<proteinExistence type="predicted"/>
<reference evidence="2 3" key="1">
    <citation type="submission" date="2018-08" db="EMBL/GenBank/DDBJ databases">
        <title>A genome reference for cultivated species of the human gut microbiota.</title>
        <authorList>
            <person name="Zou Y."/>
            <person name="Xue W."/>
            <person name="Luo G."/>
        </authorList>
    </citation>
    <scope>NUCLEOTIDE SEQUENCE [LARGE SCALE GENOMIC DNA]</scope>
    <source>
        <strain evidence="2 3">AM43-11</strain>
    </source>
</reference>
<evidence type="ECO:0000313" key="3">
    <source>
        <dbReference type="Proteomes" id="UP000284465"/>
    </source>
</evidence>
<feature type="compositionally biased region" description="Basic and acidic residues" evidence="1">
    <location>
        <begin position="242"/>
        <end position="257"/>
    </location>
</feature>
<dbReference type="AlphaFoldDB" id="A0A3R6D963"/>
<dbReference type="Proteomes" id="UP000284465">
    <property type="component" value="Unassembled WGS sequence"/>
</dbReference>
<accession>A0A3R6D963</accession>
<dbReference type="Pfam" id="PF20379">
    <property type="entry name" value="DUF6674"/>
    <property type="match status" value="1"/>
</dbReference>
<comment type="caution">
    <text evidence="2">The sequence shown here is derived from an EMBL/GenBank/DDBJ whole genome shotgun (WGS) entry which is preliminary data.</text>
</comment>
<dbReference type="InterPro" id="IPR046656">
    <property type="entry name" value="DUF6674"/>
</dbReference>
<feature type="region of interest" description="Disordered" evidence="1">
    <location>
        <begin position="242"/>
        <end position="264"/>
    </location>
</feature>
<organism evidence="2 3">
    <name type="scientific">Roseburia intestinalis</name>
    <dbReference type="NCBI Taxonomy" id="166486"/>
    <lineage>
        <taxon>Bacteria</taxon>
        <taxon>Bacillati</taxon>
        <taxon>Bacillota</taxon>
        <taxon>Clostridia</taxon>
        <taxon>Lachnospirales</taxon>
        <taxon>Lachnospiraceae</taxon>
        <taxon>Roseburia</taxon>
    </lineage>
</organism>
<protein>
    <submittedName>
        <fullName evidence="2">Uncharacterized protein</fullName>
    </submittedName>
</protein>
<dbReference type="RefSeq" id="WP_118592252.1">
    <property type="nucleotide sequence ID" value="NZ_QSFP01000026.1"/>
</dbReference>
<name>A0A3R6D963_9FIRM</name>
<sequence>MVAEKQIAKEMDSIAEIVELLKQNQKMESAANIVAMAVYVGKIDAKLDQLLTEVRDVQNQLKNIPETGNRTSMTSYLKTTVDHLSVQYKQMKEDLTQTKDTMKQKAGEIVKNVRKEGIKALNGVTEFFKIGERLKKIENKAKANLSKVDEMIERLDMFGKGMDEAKRQAVHSVNILKGKSEQQNVGSISSKMDVIKKPFIKEKEILENILQLTDNALNRCETLSQEAKGWYAGEFVQDEKTYHTSASLEKKTDDAIKRGLHKKR</sequence>
<evidence type="ECO:0000313" key="2">
    <source>
        <dbReference type="EMBL" id="RHA64828.1"/>
    </source>
</evidence>